<dbReference type="AlphaFoldDB" id="A0AAD5RCS1"/>
<proteinExistence type="predicted"/>
<protein>
    <submittedName>
        <fullName evidence="1">Uncharacterized protein</fullName>
    </submittedName>
</protein>
<dbReference type="EMBL" id="JAHQIW010007376">
    <property type="protein sequence ID" value="KAJ1374008.1"/>
    <property type="molecule type" value="Genomic_DNA"/>
</dbReference>
<organism evidence="1 2">
    <name type="scientific">Parelaphostrongylus tenuis</name>
    <name type="common">Meningeal worm</name>
    <dbReference type="NCBI Taxonomy" id="148309"/>
    <lineage>
        <taxon>Eukaryota</taxon>
        <taxon>Metazoa</taxon>
        <taxon>Ecdysozoa</taxon>
        <taxon>Nematoda</taxon>
        <taxon>Chromadorea</taxon>
        <taxon>Rhabditida</taxon>
        <taxon>Rhabditina</taxon>
        <taxon>Rhabditomorpha</taxon>
        <taxon>Strongyloidea</taxon>
        <taxon>Metastrongylidae</taxon>
        <taxon>Parelaphostrongylus</taxon>
    </lineage>
</organism>
<sequence length="69" mass="7840">MRLEKGSSAQGKERRHQRAICRREKMRPTTTGVDTTRLMKSSDTANMECELTPEVLVVERALPTESTYA</sequence>
<comment type="caution">
    <text evidence="1">The sequence shown here is derived from an EMBL/GenBank/DDBJ whole genome shotgun (WGS) entry which is preliminary data.</text>
</comment>
<keyword evidence="2" id="KW-1185">Reference proteome</keyword>
<evidence type="ECO:0000313" key="1">
    <source>
        <dbReference type="EMBL" id="KAJ1374008.1"/>
    </source>
</evidence>
<gene>
    <name evidence="1" type="ORF">KIN20_036591</name>
</gene>
<evidence type="ECO:0000313" key="2">
    <source>
        <dbReference type="Proteomes" id="UP001196413"/>
    </source>
</evidence>
<accession>A0AAD5RCS1</accession>
<reference evidence="1" key="1">
    <citation type="submission" date="2021-06" db="EMBL/GenBank/DDBJ databases">
        <title>Parelaphostrongylus tenuis whole genome reference sequence.</title>
        <authorList>
            <person name="Garwood T.J."/>
            <person name="Larsen P.A."/>
            <person name="Fountain-Jones N.M."/>
            <person name="Garbe J.R."/>
            <person name="Macchietto M.G."/>
            <person name="Kania S.A."/>
            <person name="Gerhold R.W."/>
            <person name="Richards J.E."/>
            <person name="Wolf T.M."/>
        </authorList>
    </citation>
    <scope>NUCLEOTIDE SEQUENCE</scope>
    <source>
        <strain evidence="1">MNPRO001-30</strain>
        <tissue evidence="1">Meninges</tissue>
    </source>
</reference>
<name>A0AAD5RCS1_PARTN</name>
<dbReference type="Proteomes" id="UP001196413">
    <property type="component" value="Unassembled WGS sequence"/>
</dbReference>